<dbReference type="SUPFAM" id="SSF57667">
    <property type="entry name" value="beta-beta-alpha zinc fingers"/>
    <property type="match status" value="1"/>
</dbReference>
<feature type="compositionally biased region" description="Low complexity" evidence="1">
    <location>
        <begin position="493"/>
        <end position="546"/>
    </location>
</feature>
<gene>
    <name evidence="3" type="primary">CIZ1</name>
    <name evidence="3" type="ORF">g.34690</name>
</gene>
<feature type="compositionally biased region" description="Basic and acidic residues" evidence="1">
    <location>
        <begin position="255"/>
        <end position="264"/>
    </location>
</feature>
<dbReference type="PANTHER" id="PTHR15491:SF9">
    <property type="entry name" value="CIP1-INTERACTING ZINC FINGER PROTEIN"/>
    <property type="match status" value="1"/>
</dbReference>
<proteinExistence type="predicted"/>
<organism evidence="3">
    <name type="scientific">Fopius arisanus</name>
    <dbReference type="NCBI Taxonomy" id="64838"/>
    <lineage>
        <taxon>Eukaryota</taxon>
        <taxon>Metazoa</taxon>
        <taxon>Ecdysozoa</taxon>
        <taxon>Arthropoda</taxon>
        <taxon>Hexapoda</taxon>
        <taxon>Insecta</taxon>
        <taxon>Pterygota</taxon>
        <taxon>Neoptera</taxon>
        <taxon>Endopterygota</taxon>
        <taxon>Hymenoptera</taxon>
        <taxon>Apocrita</taxon>
        <taxon>Ichneumonoidea</taxon>
        <taxon>Braconidae</taxon>
        <taxon>Opiinae</taxon>
        <taxon>Fopius</taxon>
    </lineage>
</organism>
<feature type="compositionally biased region" description="Acidic residues" evidence="1">
    <location>
        <begin position="467"/>
        <end position="478"/>
    </location>
</feature>
<dbReference type="PROSITE" id="PS00028">
    <property type="entry name" value="ZINC_FINGER_C2H2_1"/>
    <property type="match status" value="1"/>
</dbReference>
<dbReference type="SMART" id="SM00355">
    <property type="entry name" value="ZnF_C2H2"/>
    <property type="match status" value="3"/>
</dbReference>
<feature type="compositionally biased region" description="Basic residues" evidence="1">
    <location>
        <begin position="592"/>
        <end position="601"/>
    </location>
</feature>
<dbReference type="SMART" id="SM00451">
    <property type="entry name" value="ZnF_U1"/>
    <property type="match status" value="2"/>
</dbReference>
<feature type="region of interest" description="Disordered" evidence="1">
    <location>
        <begin position="373"/>
        <end position="601"/>
    </location>
</feature>
<dbReference type="GO" id="GO:0003676">
    <property type="term" value="F:nucleic acid binding"/>
    <property type="evidence" value="ECO:0007669"/>
    <property type="project" value="InterPro"/>
</dbReference>
<feature type="region of interest" description="Disordered" evidence="1">
    <location>
        <begin position="242"/>
        <end position="285"/>
    </location>
</feature>
<accession>A0A0C9RFR3</accession>
<feature type="compositionally biased region" description="Basic and acidic residues" evidence="1">
    <location>
        <begin position="373"/>
        <end position="383"/>
    </location>
</feature>
<dbReference type="PANTHER" id="PTHR15491">
    <property type="match status" value="1"/>
</dbReference>
<feature type="compositionally biased region" description="Low complexity" evidence="1">
    <location>
        <begin position="570"/>
        <end position="579"/>
    </location>
</feature>
<dbReference type="InterPro" id="IPR003604">
    <property type="entry name" value="Matrin/U1-like-C_Znf_C2H2"/>
</dbReference>
<feature type="compositionally biased region" description="Basic and acidic residues" evidence="1">
    <location>
        <begin position="392"/>
        <end position="435"/>
    </location>
</feature>
<sequence length="601" mass="67570">MNTFSVDNNPTITRCSLLLHWIFINSSIQLFSNEKAGETDDIKIKVETENDGDIEMETSQMEKTTDEGKESGDKTSSPEKKKDDGSSKKSEARHAESRYAAVAISQMFCHVCNKHMWDGFSFENHLRGRAHQLMMDKLDESYKLKVDLMRHELRVSEEQRDMSLTNSKRRGKKVSVDLNVREYCTMCDLNFYGTLSSHRKSDKHQQLKTFLHPRCHPCVKEFPSRIEYDEHCLTPTHMLAASQDEQKKSKKVKLPKGESEVRTAEDEENDSGTPSKPTDKDEDLTDETDYITDIQENMDLTVLKIPTFKYCRNKQLPLGASLVKEVQGFHCEKCKRFMLTQEDMNAHLKTTIHYRNFFSEIKALTALSSEEKAKAASEGKEEEAAATEDGERELKRPRLEDDTENEKSTEEEKAPELEESVDEKGKEEGDDKYDPLEAAESDEEKDKTEMDVEEDVSKKDDEKAADVWEDIDNEDESEVGNLIDGDEKTEAAPETPQTPQIKPQPQNTSTPAVSASSTTPAVSTPATAPATPAPAITPATAATPSTPTVPDPPIITKTPTNQMPNHSPMNNSGNNSANKNRGRGYRGGGGRGHQRARRSRR</sequence>
<protein>
    <submittedName>
        <fullName evidence="3">CIZ1 protein</fullName>
    </submittedName>
</protein>
<dbReference type="EMBL" id="GBYB01005841">
    <property type="protein sequence ID" value="JAG75608.1"/>
    <property type="molecule type" value="Transcribed_RNA"/>
</dbReference>
<dbReference type="InterPro" id="IPR056345">
    <property type="entry name" value="Znf-C2H2_CIZ1"/>
</dbReference>
<evidence type="ECO:0000313" key="3">
    <source>
        <dbReference type="EMBL" id="JAG75608.1"/>
    </source>
</evidence>
<dbReference type="AlphaFoldDB" id="A0A0C9RFR3"/>
<dbReference type="GO" id="GO:0008270">
    <property type="term" value="F:zinc ion binding"/>
    <property type="evidence" value="ECO:0007669"/>
    <property type="project" value="InterPro"/>
</dbReference>
<dbReference type="GO" id="GO:0005634">
    <property type="term" value="C:nucleus"/>
    <property type="evidence" value="ECO:0007669"/>
    <property type="project" value="TreeGrafter"/>
</dbReference>
<evidence type="ECO:0000259" key="2">
    <source>
        <dbReference type="PROSITE" id="PS00028"/>
    </source>
</evidence>
<feature type="compositionally biased region" description="Basic and acidic residues" evidence="1">
    <location>
        <begin position="444"/>
        <end position="466"/>
    </location>
</feature>
<name>A0A0C9RFR3_9HYME</name>
<reference evidence="3" key="1">
    <citation type="submission" date="2015-01" db="EMBL/GenBank/DDBJ databases">
        <title>Transcriptome Assembly of Fopius arisanus.</title>
        <authorList>
            <person name="Geib S."/>
        </authorList>
    </citation>
    <scope>NUCLEOTIDE SEQUENCE</scope>
</reference>
<feature type="region of interest" description="Disordered" evidence="1">
    <location>
        <begin position="42"/>
        <end position="94"/>
    </location>
</feature>
<dbReference type="InterPro" id="IPR036236">
    <property type="entry name" value="Znf_C2H2_sf"/>
</dbReference>
<feature type="compositionally biased region" description="Basic and acidic residues" evidence="1">
    <location>
        <begin position="63"/>
        <end position="94"/>
    </location>
</feature>
<dbReference type="InterPro" id="IPR013087">
    <property type="entry name" value="Znf_C2H2_type"/>
</dbReference>
<dbReference type="Pfam" id="PF23330">
    <property type="entry name" value="zf-C2H2_14"/>
    <property type="match status" value="1"/>
</dbReference>
<evidence type="ECO:0000256" key="1">
    <source>
        <dbReference type="SAM" id="MobiDB-lite"/>
    </source>
</evidence>
<dbReference type="InterPro" id="IPR026811">
    <property type="entry name" value="CIZ1"/>
</dbReference>
<feature type="domain" description="C2H2-type" evidence="2">
    <location>
        <begin position="331"/>
        <end position="353"/>
    </location>
</feature>